<dbReference type="Gene3D" id="1.10.1740.10">
    <property type="match status" value="1"/>
</dbReference>
<name>A0A937G0C5_9BACT</name>
<dbReference type="SUPFAM" id="SSF88946">
    <property type="entry name" value="Sigma2 domain of RNA polymerase sigma factors"/>
    <property type="match status" value="1"/>
</dbReference>
<dbReference type="EMBL" id="JAEUGD010000053">
    <property type="protein sequence ID" value="MBL6447773.1"/>
    <property type="molecule type" value="Genomic_DNA"/>
</dbReference>
<evidence type="ECO:0000313" key="2">
    <source>
        <dbReference type="Proteomes" id="UP000614216"/>
    </source>
</evidence>
<protein>
    <recommendedName>
        <fullName evidence="3">RNA polymerase sigma-70 region 2 domain-containing protein</fullName>
    </recommendedName>
</protein>
<dbReference type="GO" id="GO:0003700">
    <property type="term" value="F:DNA-binding transcription factor activity"/>
    <property type="evidence" value="ECO:0007669"/>
    <property type="project" value="InterPro"/>
</dbReference>
<gene>
    <name evidence="1" type="ORF">JMN32_15750</name>
</gene>
<comment type="caution">
    <text evidence="1">The sequence shown here is derived from an EMBL/GenBank/DDBJ whole genome shotgun (WGS) entry which is preliminary data.</text>
</comment>
<keyword evidence="2" id="KW-1185">Reference proteome</keyword>
<dbReference type="InterPro" id="IPR013325">
    <property type="entry name" value="RNA_pol_sigma_r2"/>
</dbReference>
<dbReference type="RefSeq" id="WP_202857309.1">
    <property type="nucleotide sequence ID" value="NZ_JAEUGD010000053.1"/>
</dbReference>
<evidence type="ECO:0000313" key="1">
    <source>
        <dbReference type="EMBL" id="MBL6447773.1"/>
    </source>
</evidence>
<dbReference type="AlphaFoldDB" id="A0A937G0C5"/>
<dbReference type="GO" id="GO:0006352">
    <property type="term" value="P:DNA-templated transcription initiation"/>
    <property type="evidence" value="ECO:0007669"/>
    <property type="project" value="InterPro"/>
</dbReference>
<dbReference type="Proteomes" id="UP000614216">
    <property type="component" value="Unassembled WGS sequence"/>
</dbReference>
<organism evidence="1 2">
    <name type="scientific">Fulvivirga marina</name>
    <dbReference type="NCBI Taxonomy" id="2494733"/>
    <lineage>
        <taxon>Bacteria</taxon>
        <taxon>Pseudomonadati</taxon>
        <taxon>Bacteroidota</taxon>
        <taxon>Cytophagia</taxon>
        <taxon>Cytophagales</taxon>
        <taxon>Fulvivirgaceae</taxon>
        <taxon>Fulvivirga</taxon>
    </lineage>
</organism>
<proteinExistence type="predicted"/>
<sequence length="119" mass="14116">MKKLRLTANFASKYKVMTREDELILFKRILIGVKRALDMLFRSYYSSLCNFSHPIVKNTDLVEELVADIFFILWRDCKHPDIKKDHKAYLFNKTARNDPKRAKIGRNTGREFNPLMLFS</sequence>
<evidence type="ECO:0008006" key="3">
    <source>
        <dbReference type="Google" id="ProtNLM"/>
    </source>
</evidence>
<accession>A0A937G0C5</accession>
<reference evidence="1" key="1">
    <citation type="submission" date="2021-01" db="EMBL/GenBank/DDBJ databases">
        <title>Fulvivirga kasyanovii gen. nov., sp nov., a novel member of the phylum Bacteroidetes isolated from seawater in a mussel farm.</title>
        <authorList>
            <person name="Zhao L.-H."/>
            <person name="Wang Z.-J."/>
        </authorList>
    </citation>
    <scope>NUCLEOTIDE SEQUENCE</scope>
    <source>
        <strain evidence="1">29W222</strain>
    </source>
</reference>